<evidence type="ECO:0000313" key="3">
    <source>
        <dbReference type="Proteomes" id="UP000018958"/>
    </source>
</evidence>
<dbReference type="AlphaFoldDB" id="W2VS89"/>
<comment type="caution">
    <text evidence="2">The sequence shown here is derived from an EMBL/GenBank/DDBJ whole genome shotgun (WGS) entry which is preliminary data.</text>
</comment>
<sequence>MVDKHEFWIAKKLVFAINTSQDTTRKETPFTSFTAGTRNPRSGRCLHQLDEDPIDGPLR</sequence>
<reference evidence="2 3" key="1">
    <citation type="submission" date="2013-11" db="EMBL/GenBank/DDBJ databases">
        <title>The Genome Sequence of Phytophthora parasitica CJ01A1.</title>
        <authorList>
            <consortium name="The Broad Institute Genomics Platform"/>
            <person name="Russ C."/>
            <person name="Tyler B."/>
            <person name="Panabieres F."/>
            <person name="Shan W."/>
            <person name="Tripathy S."/>
            <person name="Grunwald N."/>
            <person name="Machado M."/>
            <person name="Johnson C.S."/>
            <person name="Walker B."/>
            <person name="Young S.K."/>
            <person name="Zeng Q."/>
            <person name="Gargeya S."/>
            <person name="Fitzgerald M."/>
            <person name="Haas B."/>
            <person name="Abouelleil A."/>
            <person name="Allen A.W."/>
            <person name="Alvarado L."/>
            <person name="Arachchi H.M."/>
            <person name="Berlin A.M."/>
            <person name="Chapman S.B."/>
            <person name="Gainer-Dewar J."/>
            <person name="Goldberg J."/>
            <person name="Griggs A."/>
            <person name="Gujja S."/>
            <person name="Hansen M."/>
            <person name="Howarth C."/>
            <person name="Imamovic A."/>
            <person name="Ireland A."/>
            <person name="Larimer J."/>
            <person name="McCowan C."/>
            <person name="Murphy C."/>
            <person name="Pearson M."/>
            <person name="Poon T.W."/>
            <person name="Priest M."/>
            <person name="Roberts A."/>
            <person name="Saif S."/>
            <person name="Shea T."/>
            <person name="Sisk P."/>
            <person name="Sykes S."/>
            <person name="Wortman J."/>
            <person name="Nusbaum C."/>
            <person name="Birren B."/>
        </authorList>
    </citation>
    <scope>NUCLEOTIDE SEQUENCE [LARGE SCALE GENOMIC DNA]</scope>
    <source>
        <strain evidence="2 3">CJ01A1</strain>
    </source>
</reference>
<dbReference type="EMBL" id="ANIX01004308">
    <property type="protein sequence ID" value="ETP01155.1"/>
    <property type="molecule type" value="Genomic_DNA"/>
</dbReference>
<name>W2VS89_PHYNI</name>
<accession>W2VS89</accession>
<dbReference type="Proteomes" id="UP000018958">
    <property type="component" value="Unassembled WGS sequence"/>
</dbReference>
<gene>
    <name evidence="2" type="ORF">F441_21550</name>
</gene>
<proteinExistence type="predicted"/>
<feature type="region of interest" description="Disordered" evidence="1">
    <location>
        <begin position="25"/>
        <end position="59"/>
    </location>
</feature>
<protein>
    <submittedName>
        <fullName evidence="2">Uncharacterized protein</fullName>
    </submittedName>
</protein>
<evidence type="ECO:0000256" key="1">
    <source>
        <dbReference type="SAM" id="MobiDB-lite"/>
    </source>
</evidence>
<evidence type="ECO:0000313" key="2">
    <source>
        <dbReference type="EMBL" id="ETP01155.1"/>
    </source>
</evidence>
<feature type="compositionally biased region" description="Polar residues" evidence="1">
    <location>
        <begin position="29"/>
        <end position="40"/>
    </location>
</feature>
<organism evidence="2 3">
    <name type="scientific">Phytophthora nicotianae CJ01A1</name>
    <dbReference type="NCBI Taxonomy" id="1317063"/>
    <lineage>
        <taxon>Eukaryota</taxon>
        <taxon>Sar</taxon>
        <taxon>Stramenopiles</taxon>
        <taxon>Oomycota</taxon>
        <taxon>Peronosporomycetes</taxon>
        <taxon>Peronosporales</taxon>
        <taxon>Peronosporaceae</taxon>
        <taxon>Phytophthora</taxon>
    </lineage>
</organism>